<comment type="caution">
    <text evidence="1">The sequence shown here is derived from an EMBL/GenBank/DDBJ whole genome shotgun (WGS) entry which is preliminary data.</text>
</comment>
<name>A0ABV8PKC7_9FLAO</name>
<dbReference type="InterPro" id="IPR036086">
    <property type="entry name" value="ParB/Sulfiredoxin_sf"/>
</dbReference>
<evidence type="ECO:0000313" key="1">
    <source>
        <dbReference type="EMBL" id="MFC4219045.1"/>
    </source>
</evidence>
<dbReference type="CDD" id="cd16387">
    <property type="entry name" value="ParB_N_Srx"/>
    <property type="match status" value="1"/>
</dbReference>
<protein>
    <submittedName>
        <fullName evidence="1">ParB N-terminal domain-containing protein</fullName>
    </submittedName>
</protein>
<proteinExistence type="predicted"/>
<sequence>MQIQQTTDYERFQIITGNRSISQKKVDRIINDVNNGLNLFPYCPVIVCQDKGKMKIIDGQHRFKASKKLEMPIHYVVAEDISIRDIARMNSNTDKWKYIDFLNCYIKLGIDDYKVLKGFMKEQKVQLRLALGLLMAGVPRSSSDDAAKFMDGEFKVRHLEWAKDFIMLADRLFGPYEFYRDINLLRAVHKLEKIGKWDIDMMEQKIRSHPTMMDKQTTDKNYMLLLQQIYNMRNREIRSII</sequence>
<dbReference type="EMBL" id="JBHSCL010000003">
    <property type="protein sequence ID" value="MFC4219045.1"/>
    <property type="molecule type" value="Genomic_DNA"/>
</dbReference>
<dbReference type="Proteomes" id="UP001595841">
    <property type="component" value="Unassembled WGS sequence"/>
</dbReference>
<gene>
    <name evidence="1" type="ORF">ACFOWS_02805</name>
</gene>
<dbReference type="SUPFAM" id="SSF110849">
    <property type="entry name" value="ParB/Sulfiredoxin"/>
    <property type="match status" value="1"/>
</dbReference>
<keyword evidence="2" id="KW-1185">Reference proteome</keyword>
<dbReference type="Gene3D" id="3.90.1530.10">
    <property type="entry name" value="Conserved hypothetical protein from pyrococcus furiosus pfu- 392566-001, ParB domain"/>
    <property type="match status" value="1"/>
</dbReference>
<dbReference type="RefSeq" id="WP_379762443.1">
    <property type="nucleotide sequence ID" value="NZ_JBHSCL010000003.1"/>
</dbReference>
<evidence type="ECO:0000313" key="2">
    <source>
        <dbReference type="Proteomes" id="UP001595841"/>
    </source>
</evidence>
<organism evidence="1 2">
    <name type="scientific">Flagellimonas marina</name>
    <dbReference type="NCBI Taxonomy" id="1775168"/>
    <lineage>
        <taxon>Bacteria</taxon>
        <taxon>Pseudomonadati</taxon>
        <taxon>Bacteroidota</taxon>
        <taxon>Flavobacteriia</taxon>
        <taxon>Flavobacteriales</taxon>
        <taxon>Flavobacteriaceae</taxon>
        <taxon>Flagellimonas</taxon>
    </lineage>
</organism>
<reference evidence="2" key="1">
    <citation type="journal article" date="2019" name="Int. J. Syst. Evol. Microbiol.">
        <title>The Global Catalogue of Microorganisms (GCM) 10K type strain sequencing project: providing services to taxonomists for standard genome sequencing and annotation.</title>
        <authorList>
            <consortium name="The Broad Institute Genomics Platform"/>
            <consortium name="The Broad Institute Genome Sequencing Center for Infectious Disease"/>
            <person name="Wu L."/>
            <person name="Ma J."/>
        </authorList>
    </citation>
    <scope>NUCLEOTIDE SEQUENCE [LARGE SCALE GENOMIC DNA]</scope>
    <source>
        <strain evidence="2">CGMCC 1.15774</strain>
    </source>
</reference>
<accession>A0ABV8PKC7</accession>